<dbReference type="OrthoDB" id="378242at2157"/>
<dbReference type="EMBL" id="BMPF01000002">
    <property type="protein sequence ID" value="GGL31615.1"/>
    <property type="molecule type" value="Genomic_DNA"/>
</dbReference>
<proteinExistence type="predicted"/>
<evidence type="ECO:0000313" key="2">
    <source>
        <dbReference type="Proteomes" id="UP000628840"/>
    </source>
</evidence>
<dbReference type="RefSeq" id="WP_188881545.1">
    <property type="nucleotide sequence ID" value="NZ_BMPF01000002.1"/>
</dbReference>
<accession>A0A830F928</accession>
<gene>
    <name evidence="1" type="ORF">GCM10009037_14130</name>
</gene>
<sequence>MEESESREIELTGHEAEIARESLDRHEAKAPDVERETIADLEAAFSEASDDRLTVSLTRAEARVVIAALEEREVRARGREEERALELRERFATAFDFEQRDVSMDAEAPTTYPARRP</sequence>
<comment type="caution">
    <text evidence="1">The sequence shown here is derived from an EMBL/GenBank/DDBJ whole genome shotgun (WGS) entry which is preliminary data.</text>
</comment>
<organism evidence="1 2">
    <name type="scientific">Halarchaeum grantii</name>
    <dbReference type="NCBI Taxonomy" id="1193105"/>
    <lineage>
        <taxon>Archaea</taxon>
        <taxon>Methanobacteriati</taxon>
        <taxon>Methanobacteriota</taxon>
        <taxon>Stenosarchaea group</taxon>
        <taxon>Halobacteria</taxon>
        <taxon>Halobacteriales</taxon>
        <taxon>Halobacteriaceae</taxon>
    </lineage>
</organism>
<evidence type="ECO:0000313" key="1">
    <source>
        <dbReference type="EMBL" id="GGL31615.1"/>
    </source>
</evidence>
<name>A0A830F928_9EURY</name>
<dbReference type="Proteomes" id="UP000628840">
    <property type="component" value="Unassembled WGS sequence"/>
</dbReference>
<dbReference type="AlphaFoldDB" id="A0A830F928"/>
<reference evidence="1 2" key="1">
    <citation type="journal article" date="2019" name="Int. J. Syst. Evol. Microbiol.">
        <title>The Global Catalogue of Microorganisms (GCM) 10K type strain sequencing project: providing services to taxonomists for standard genome sequencing and annotation.</title>
        <authorList>
            <consortium name="The Broad Institute Genomics Platform"/>
            <consortium name="The Broad Institute Genome Sequencing Center for Infectious Disease"/>
            <person name="Wu L."/>
            <person name="Ma J."/>
        </authorList>
    </citation>
    <scope>NUCLEOTIDE SEQUENCE [LARGE SCALE GENOMIC DNA]</scope>
    <source>
        <strain evidence="1 2">JCM 19585</strain>
    </source>
</reference>
<protein>
    <submittedName>
        <fullName evidence="1">Uncharacterized protein</fullName>
    </submittedName>
</protein>
<keyword evidence="2" id="KW-1185">Reference proteome</keyword>